<keyword evidence="2" id="KW-0472">Membrane</keyword>
<dbReference type="KEGG" id="smo:SELMODRAFT_419187"/>
<dbReference type="Proteomes" id="UP000001514">
    <property type="component" value="Unassembled WGS sequence"/>
</dbReference>
<keyword evidence="2" id="KW-1133">Transmembrane helix</keyword>
<organism evidence="4">
    <name type="scientific">Selaginella moellendorffii</name>
    <name type="common">Spikemoss</name>
    <dbReference type="NCBI Taxonomy" id="88036"/>
    <lineage>
        <taxon>Eukaryota</taxon>
        <taxon>Viridiplantae</taxon>
        <taxon>Streptophyta</taxon>
        <taxon>Embryophyta</taxon>
        <taxon>Tracheophyta</taxon>
        <taxon>Lycopodiopsida</taxon>
        <taxon>Selaginellales</taxon>
        <taxon>Selaginellaceae</taxon>
        <taxon>Selaginella</taxon>
    </lineage>
</organism>
<evidence type="ECO:0000313" key="4">
    <source>
        <dbReference type="Proteomes" id="UP000001514"/>
    </source>
</evidence>
<dbReference type="eggNOG" id="ENOG502QSPM">
    <property type="taxonomic scope" value="Eukaryota"/>
</dbReference>
<evidence type="ECO:0000256" key="1">
    <source>
        <dbReference type="SAM" id="MobiDB-lite"/>
    </source>
</evidence>
<dbReference type="InParanoid" id="D8S846"/>
<dbReference type="OMA" id="IQPGNTC"/>
<feature type="compositionally biased region" description="Basic residues" evidence="1">
    <location>
        <begin position="7"/>
        <end position="20"/>
    </location>
</feature>
<dbReference type="PANTHER" id="PTHR33512">
    <property type="entry name" value="PROTEIN, PUTATIVE (DUF1191)-RELATED"/>
    <property type="match status" value="1"/>
</dbReference>
<dbReference type="Gramene" id="EFJ19357">
    <property type="protein sequence ID" value="EFJ19357"/>
    <property type="gene ID" value="SELMODRAFT_419187"/>
</dbReference>
<reference evidence="3 4" key="1">
    <citation type="journal article" date="2011" name="Science">
        <title>The Selaginella genome identifies genetic changes associated with the evolution of vascular plants.</title>
        <authorList>
            <person name="Banks J.A."/>
            <person name="Nishiyama T."/>
            <person name="Hasebe M."/>
            <person name="Bowman J.L."/>
            <person name="Gribskov M."/>
            <person name="dePamphilis C."/>
            <person name="Albert V.A."/>
            <person name="Aono N."/>
            <person name="Aoyama T."/>
            <person name="Ambrose B.A."/>
            <person name="Ashton N.W."/>
            <person name="Axtell M.J."/>
            <person name="Barker E."/>
            <person name="Barker M.S."/>
            <person name="Bennetzen J.L."/>
            <person name="Bonawitz N.D."/>
            <person name="Chapple C."/>
            <person name="Cheng C."/>
            <person name="Correa L.G."/>
            <person name="Dacre M."/>
            <person name="DeBarry J."/>
            <person name="Dreyer I."/>
            <person name="Elias M."/>
            <person name="Engstrom E.M."/>
            <person name="Estelle M."/>
            <person name="Feng L."/>
            <person name="Finet C."/>
            <person name="Floyd S.K."/>
            <person name="Frommer W.B."/>
            <person name="Fujita T."/>
            <person name="Gramzow L."/>
            <person name="Gutensohn M."/>
            <person name="Harholt J."/>
            <person name="Hattori M."/>
            <person name="Heyl A."/>
            <person name="Hirai T."/>
            <person name="Hiwatashi Y."/>
            <person name="Ishikawa M."/>
            <person name="Iwata M."/>
            <person name="Karol K.G."/>
            <person name="Koehler B."/>
            <person name="Kolukisaoglu U."/>
            <person name="Kubo M."/>
            <person name="Kurata T."/>
            <person name="Lalonde S."/>
            <person name="Li K."/>
            <person name="Li Y."/>
            <person name="Litt A."/>
            <person name="Lyons E."/>
            <person name="Manning G."/>
            <person name="Maruyama T."/>
            <person name="Michael T.P."/>
            <person name="Mikami K."/>
            <person name="Miyazaki S."/>
            <person name="Morinaga S."/>
            <person name="Murata T."/>
            <person name="Mueller-Roeber B."/>
            <person name="Nelson D.R."/>
            <person name="Obara M."/>
            <person name="Oguri Y."/>
            <person name="Olmstead R.G."/>
            <person name="Onodera N."/>
            <person name="Petersen B.L."/>
            <person name="Pils B."/>
            <person name="Prigge M."/>
            <person name="Rensing S.A."/>
            <person name="Riano-Pachon D.M."/>
            <person name="Roberts A.W."/>
            <person name="Sato Y."/>
            <person name="Scheller H.V."/>
            <person name="Schulz B."/>
            <person name="Schulz C."/>
            <person name="Shakirov E.V."/>
            <person name="Shibagaki N."/>
            <person name="Shinohara N."/>
            <person name="Shippen D.E."/>
            <person name="Soerensen I."/>
            <person name="Sotooka R."/>
            <person name="Sugimoto N."/>
            <person name="Sugita M."/>
            <person name="Sumikawa N."/>
            <person name="Tanurdzic M."/>
            <person name="Theissen G."/>
            <person name="Ulvskov P."/>
            <person name="Wakazuki S."/>
            <person name="Weng J.K."/>
            <person name="Willats W.W."/>
            <person name="Wipf D."/>
            <person name="Wolf P.G."/>
            <person name="Yang L."/>
            <person name="Zimmer A.D."/>
            <person name="Zhu Q."/>
            <person name="Mitros T."/>
            <person name="Hellsten U."/>
            <person name="Loque D."/>
            <person name="Otillar R."/>
            <person name="Salamov A."/>
            <person name="Schmutz J."/>
            <person name="Shapiro H."/>
            <person name="Lindquist E."/>
            <person name="Lucas S."/>
            <person name="Rokhsar D."/>
            <person name="Grigoriev I.V."/>
        </authorList>
    </citation>
    <scope>NUCLEOTIDE SEQUENCE [LARGE SCALE GENOMIC DNA]</scope>
</reference>
<dbReference type="Pfam" id="PF06697">
    <property type="entry name" value="DUF1191"/>
    <property type="match status" value="1"/>
</dbReference>
<dbReference type="InterPro" id="IPR010605">
    <property type="entry name" value="DUF1191"/>
</dbReference>
<dbReference type="PANTHER" id="PTHR33512:SF14">
    <property type="entry name" value="EXPRESSED PROTEIN"/>
    <property type="match status" value="1"/>
</dbReference>
<evidence type="ECO:0000256" key="2">
    <source>
        <dbReference type="SAM" id="Phobius"/>
    </source>
</evidence>
<proteinExistence type="predicted"/>
<keyword evidence="2" id="KW-0812">Transmembrane</keyword>
<accession>D8S846</accession>
<gene>
    <name evidence="3" type="ORF">SELMODRAFT_419187</name>
</gene>
<protein>
    <submittedName>
        <fullName evidence="3">Uncharacterized protein</fullName>
    </submittedName>
</protein>
<sequence length="377" mass="40565">MSFTKSGKGKGRRDRNGRRKRSEELGRVAAKYSAVAALLALLTLIVTPATGRELQDDDPSRKDFSHWKLLEDNENVVKEEVEDKLADLDRILQSSAFASFGHPVVTGQIYDVSVRNSSLSSRVMVRTVRLKMGSLVHRGFTLEEFSIPTRAGPFGVARIVLVYRRFIGKLYEPRDLIIVSPVLGIKVYDAVNLSATNAPELDFVSRGLDNVTVRIPVSRTDVTGVPQCATFDALGNVSVSSVTSSSSPGASSYVCSSRNLGDFALVVPLGSIAPASGPAAAPLPLAASPPPPGRSRRRRSRKWRVILGAVLGSVAGLVLLGLIAVAATRYRRKSKLSKMEQHSDRGEMLQTSLIGGSRAPIAGASRTRPVLESDYAA</sequence>
<feature type="region of interest" description="Disordered" evidence="1">
    <location>
        <begin position="280"/>
        <end position="299"/>
    </location>
</feature>
<dbReference type="HOGENOM" id="CLU_062328_0_0_1"/>
<feature type="transmembrane region" description="Helical" evidence="2">
    <location>
        <begin position="305"/>
        <end position="328"/>
    </location>
</feature>
<keyword evidence="4" id="KW-1185">Reference proteome</keyword>
<dbReference type="EMBL" id="GL377606">
    <property type="protein sequence ID" value="EFJ19357.1"/>
    <property type="molecule type" value="Genomic_DNA"/>
</dbReference>
<dbReference type="FunCoup" id="D8S846">
    <property type="interactions" value="1663"/>
</dbReference>
<dbReference type="STRING" id="88036.D8S846"/>
<evidence type="ECO:0000313" key="3">
    <source>
        <dbReference type="EMBL" id="EFJ19357.1"/>
    </source>
</evidence>
<feature type="region of interest" description="Disordered" evidence="1">
    <location>
        <begin position="1"/>
        <end position="23"/>
    </location>
</feature>
<name>D8S846_SELML</name>
<dbReference type="AlphaFoldDB" id="D8S846"/>